<evidence type="ECO:0000256" key="9">
    <source>
        <dbReference type="ARBA" id="ARBA00035011"/>
    </source>
</evidence>
<dbReference type="GO" id="GO:0005886">
    <property type="term" value="C:plasma membrane"/>
    <property type="evidence" value="ECO:0007669"/>
    <property type="project" value="UniProtKB-SubCell"/>
</dbReference>
<keyword evidence="5 11" id="KW-0472">Membrane</keyword>
<evidence type="ECO:0000256" key="5">
    <source>
        <dbReference type="ARBA" id="ARBA00023136"/>
    </source>
</evidence>
<name>A0A2P5DNK1_TREOI</name>
<keyword evidence="4 12" id="KW-0732">Signal</keyword>
<evidence type="ECO:0000256" key="2">
    <source>
        <dbReference type="ARBA" id="ARBA00022475"/>
    </source>
</evidence>
<accession>A0A2P5DNK1</accession>
<reference evidence="15" key="1">
    <citation type="submission" date="2016-06" db="EMBL/GenBank/DDBJ databases">
        <title>Parallel loss of symbiosis genes in relatives of nitrogen-fixing non-legume Parasponia.</title>
        <authorList>
            <person name="Van Velzen R."/>
            <person name="Holmer R."/>
            <person name="Bu F."/>
            <person name="Rutten L."/>
            <person name="Van Zeijl A."/>
            <person name="Liu W."/>
            <person name="Santuari L."/>
            <person name="Cao Q."/>
            <person name="Sharma T."/>
            <person name="Shen D."/>
            <person name="Roswanjaya Y."/>
            <person name="Wardhani T."/>
            <person name="Kalhor M.S."/>
            <person name="Jansen J."/>
            <person name="Van den Hoogen J."/>
            <person name="Gungor B."/>
            <person name="Hartog M."/>
            <person name="Hontelez J."/>
            <person name="Verver J."/>
            <person name="Yang W.-C."/>
            <person name="Schijlen E."/>
            <person name="Repin R."/>
            <person name="Schilthuizen M."/>
            <person name="Schranz E."/>
            <person name="Heidstra R."/>
            <person name="Miyata K."/>
            <person name="Fedorova E."/>
            <person name="Kohlen W."/>
            <person name="Bisseling T."/>
            <person name="Smit S."/>
            <person name="Geurts R."/>
        </authorList>
    </citation>
    <scope>NUCLEOTIDE SEQUENCE [LARGE SCALE GENOMIC DNA]</scope>
    <source>
        <strain evidence="15">cv. RG33-2</strain>
    </source>
</reference>
<dbReference type="FunCoup" id="A0A2P5DNK1">
    <property type="interactions" value="155"/>
</dbReference>
<dbReference type="FunFam" id="2.60.40.420:FF:000010">
    <property type="entry name" value="Early nodulin-like protein 1"/>
    <property type="match status" value="1"/>
</dbReference>
<dbReference type="InterPro" id="IPR041846">
    <property type="entry name" value="ENL_dom"/>
</dbReference>
<keyword evidence="15" id="KW-1185">Reference proteome</keyword>
<dbReference type="PANTHER" id="PTHR33021:SF556">
    <property type="entry name" value="EARLY NODULIN-LIKE PROTEIN 1"/>
    <property type="match status" value="1"/>
</dbReference>
<comment type="subcellular location">
    <subcellularLocation>
        <location evidence="1">Cell membrane</location>
        <topology evidence="1">Lipid-anchor</topology>
        <topology evidence="1">GPI-anchor</topology>
    </subcellularLocation>
</comment>
<dbReference type="AlphaFoldDB" id="A0A2P5DNK1"/>
<evidence type="ECO:0000256" key="11">
    <source>
        <dbReference type="SAM" id="Phobius"/>
    </source>
</evidence>
<dbReference type="SUPFAM" id="SSF49503">
    <property type="entry name" value="Cupredoxins"/>
    <property type="match status" value="1"/>
</dbReference>
<dbReference type="InterPro" id="IPR003245">
    <property type="entry name" value="Phytocyanin_dom"/>
</dbReference>
<dbReference type="EMBL" id="JXTC01000259">
    <property type="protein sequence ID" value="PON74863.1"/>
    <property type="molecule type" value="Genomic_DNA"/>
</dbReference>
<feature type="transmembrane region" description="Helical" evidence="11">
    <location>
        <begin position="191"/>
        <end position="213"/>
    </location>
</feature>
<feature type="compositionally biased region" description="Pro residues" evidence="10">
    <location>
        <begin position="134"/>
        <end position="153"/>
    </location>
</feature>
<dbReference type="OrthoDB" id="2015640at2759"/>
<protein>
    <submittedName>
        <fullName evidence="14">Cupredoxin</fullName>
    </submittedName>
</protein>
<evidence type="ECO:0000256" key="10">
    <source>
        <dbReference type="SAM" id="MobiDB-lite"/>
    </source>
</evidence>
<keyword evidence="11" id="KW-0812">Transmembrane</keyword>
<evidence type="ECO:0000256" key="8">
    <source>
        <dbReference type="ARBA" id="ARBA00023288"/>
    </source>
</evidence>
<dbReference type="PROSITE" id="PS51485">
    <property type="entry name" value="PHYTOCYANIN"/>
    <property type="match status" value="1"/>
</dbReference>
<evidence type="ECO:0000313" key="14">
    <source>
        <dbReference type="EMBL" id="PON74863.1"/>
    </source>
</evidence>
<evidence type="ECO:0000256" key="3">
    <source>
        <dbReference type="ARBA" id="ARBA00022622"/>
    </source>
</evidence>
<dbReference type="GO" id="GO:0098552">
    <property type="term" value="C:side of membrane"/>
    <property type="evidence" value="ECO:0007669"/>
    <property type="project" value="UniProtKB-KW"/>
</dbReference>
<evidence type="ECO:0000256" key="12">
    <source>
        <dbReference type="SAM" id="SignalP"/>
    </source>
</evidence>
<comment type="caution">
    <text evidence="14">The sequence shown here is derived from an EMBL/GenBank/DDBJ whole genome shotgun (WGS) entry which is preliminary data.</text>
</comment>
<proteinExistence type="inferred from homology"/>
<keyword evidence="2" id="KW-1003">Cell membrane</keyword>
<sequence>MVSKIFSGFLVIFFIEFLSVTQAYKFFVGGKDGWVLNPSESFNHWAERNRFQVNDTLFFKYKEGSDSVLVVNRDDYDTCNATNPKLSLTDGGSVFTFDRSGPFYFISGNTQNCQKGQKLVVVVLAVRDKKRQPTSPPPASPPPASVAPLPPSTAPTSPAAQGPGAESPESRADPSELDGPAPAPNENSGNWLVGFGGSFGLVLCAGLGVSMVLGM</sequence>
<dbReference type="Proteomes" id="UP000237000">
    <property type="component" value="Unassembled WGS sequence"/>
</dbReference>
<feature type="signal peptide" evidence="12">
    <location>
        <begin position="1"/>
        <end position="23"/>
    </location>
</feature>
<feature type="region of interest" description="Disordered" evidence="10">
    <location>
        <begin position="130"/>
        <end position="185"/>
    </location>
</feature>
<organism evidence="14 15">
    <name type="scientific">Trema orientale</name>
    <name type="common">Charcoal tree</name>
    <name type="synonym">Celtis orientalis</name>
    <dbReference type="NCBI Taxonomy" id="63057"/>
    <lineage>
        <taxon>Eukaryota</taxon>
        <taxon>Viridiplantae</taxon>
        <taxon>Streptophyta</taxon>
        <taxon>Embryophyta</taxon>
        <taxon>Tracheophyta</taxon>
        <taxon>Spermatophyta</taxon>
        <taxon>Magnoliopsida</taxon>
        <taxon>eudicotyledons</taxon>
        <taxon>Gunneridae</taxon>
        <taxon>Pentapetalae</taxon>
        <taxon>rosids</taxon>
        <taxon>fabids</taxon>
        <taxon>Rosales</taxon>
        <taxon>Cannabaceae</taxon>
        <taxon>Trema</taxon>
    </lineage>
</organism>
<dbReference type="Gene3D" id="2.60.40.420">
    <property type="entry name" value="Cupredoxins - blue copper proteins"/>
    <property type="match status" value="1"/>
</dbReference>
<evidence type="ECO:0000256" key="1">
    <source>
        <dbReference type="ARBA" id="ARBA00004609"/>
    </source>
</evidence>
<gene>
    <name evidence="14" type="ORF">TorRG33x02_246370</name>
</gene>
<dbReference type="Pfam" id="PF02298">
    <property type="entry name" value="Cu_bind_like"/>
    <property type="match status" value="1"/>
</dbReference>
<feature type="domain" description="Phytocyanin" evidence="13">
    <location>
        <begin position="24"/>
        <end position="125"/>
    </location>
</feature>
<keyword evidence="11" id="KW-1133">Transmembrane helix</keyword>
<keyword evidence="7" id="KW-0325">Glycoprotein</keyword>
<evidence type="ECO:0000256" key="6">
    <source>
        <dbReference type="ARBA" id="ARBA00023157"/>
    </source>
</evidence>
<dbReference type="InParanoid" id="A0A2P5DNK1"/>
<dbReference type="InterPro" id="IPR008972">
    <property type="entry name" value="Cupredoxin"/>
</dbReference>
<evidence type="ECO:0000256" key="4">
    <source>
        <dbReference type="ARBA" id="ARBA00022729"/>
    </source>
</evidence>
<feature type="chain" id="PRO_5015177908" evidence="12">
    <location>
        <begin position="24"/>
        <end position="215"/>
    </location>
</feature>
<dbReference type="CDD" id="cd11019">
    <property type="entry name" value="OsENODL1_like"/>
    <property type="match status" value="1"/>
</dbReference>
<dbReference type="PANTHER" id="PTHR33021">
    <property type="entry name" value="BLUE COPPER PROTEIN"/>
    <property type="match status" value="1"/>
</dbReference>
<evidence type="ECO:0000313" key="15">
    <source>
        <dbReference type="Proteomes" id="UP000237000"/>
    </source>
</evidence>
<evidence type="ECO:0000256" key="7">
    <source>
        <dbReference type="ARBA" id="ARBA00023180"/>
    </source>
</evidence>
<dbReference type="InterPro" id="IPR039391">
    <property type="entry name" value="Phytocyanin-like"/>
</dbReference>
<evidence type="ECO:0000259" key="13">
    <source>
        <dbReference type="PROSITE" id="PS51485"/>
    </source>
</evidence>
<keyword evidence="8" id="KW-0449">Lipoprotein</keyword>
<comment type="similarity">
    <text evidence="9">Belongs to the early nodulin-like (ENODL) family.</text>
</comment>
<dbReference type="GO" id="GO:0009055">
    <property type="term" value="F:electron transfer activity"/>
    <property type="evidence" value="ECO:0007669"/>
    <property type="project" value="InterPro"/>
</dbReference>
<keyword evidence="6" id="KW-1015">Disulfide bond</keyword>
<keyword evidence="3" id="KW-0336">GPI-anchor</keyword>